<evidence type="ECO:0000313" key="9">
    <source>
        <dbReference type="EMBL" id="PWB70731.1"/>
    </source>
</evidence>
<dbReference type="InterPro" id="IPR026564">
    <property type="entry name" value="Transcrip_reg_TACO1-like_dom3"/>
</dbReference>
<dbReference type="InterPro" id="IPR029072">
    <property type="entry name" value="YebC-like"/>
</dbReference>
<comment type="caution">
    <text evidence="9">The sequence shown here is derived from an EMBL/GenBank/DDBJ whole genome shotgun (WGS) entry which is preliminary data.</text>
</comment>
<dbReference type="GO" id="GO:0003677">
    <property type="term" value="F:DNA binding"/>
    <property type="evidence" value="ECO:0007669"/>
    <property type="project" value="UniProtKB-UniRule"/>
</dbReference>
<accession>A0A855WYN1</accession>
<dbReference type="InterPro" id="IPR048300">
    <property type="entry name" value="TACO1_YebC-like_2nd/3rd_dom"/>
</dbReference>
<dbReference type="GO" id="GO:0005829">
    <property type="term" value="C:cytosol"/>
    <property type="evidence" value="ECO:0007669"/>
    <property type="project" value="TreeGrafter"/>
</dbReference>
<reference evidence="9 10" key="1">
    <citation type="journal article" date="2018" name="ISME J.">
        <title>A methanotrophic archaeon couples anaerobic oxidation of methane to Fe(III) reduction.</title>
        <authorList>
            <person name="Cai C."/>
            <person name="Leu A.O."/>
            <person name="Xie G.J."/>
            <person name="Guo J."/>
            <person name="Feng Y."/>
            <person name="Zhao J.X."/>
            <person name="Tyson G.W."/>
            <person name="Yuan Z."/>
            <person name="Hu S."/>
        </authorList>
    </citation>
    <scope>NUCLEOTIDE SEQUENCE [LARGE SCALE GENOMIC DNA]</scope>
    <source>
        <strain evidence="9">FeB_12</strain>
    </source>
</reference>
<dbReference type="EMBL" id="PQAP01000136">
    <property type="protein sequence ID" value="PWB70731.1"/>
    <property type="molecule type" value="Genomic_DNA"/>
</dbReference>
<dbReference type="Proteomes" id="UP000250918">
    <property type="component" value="Unassembled WGS sequence"/>
</dbReference>
<gene>
    <name evidence="9" type="ORF">C3F09_08745</name>
</gene>
<dbReference type="FunFam" id="1.10.10.200:FF:000002">
    <property type="entry name" value="Probable transcriptional regulatory protein CLM62_37755"/>
    <property type="match status" value="1"/>
</dbReference>
<dbReference type="SUPFAM" id="SSF75625">
    <property type="entry name" value="YebC-like"/>
    <property type="match status" value="1"/>
</dbReference>
<evidence type="ECO:0000256" key="2">
    <source>
        <dbReference type="ARBA" id="ARBA00022490"/>
    </source>
</evidence>
<dbReference type="AlphaFoldDB" id="A0A855WYN1"/>
<dbReference type="Gene3D" id="1.10.10.200">
    <property type="match status" value="1"/>
</dbReference>
<dbReference type="InterPro" id="IPR002876">
    <property type="entry name" value="Transcrip_reg_TACO1-like"/>
</dbReference>
<keyword evidence="3 6" id="KW-0805">Transcription regulation</keyword>
<proteinExistence type="inferred from homology"/>
<dbReference type="Pfam" id="PF01709">
    <property type="entry name" value="Transcrip_reg"/>
    <property type="match status" value="1"/>
</dbReference>
<evidence type="ECO:0000256" key="5">
    <source>
        <dbReference type="ARBA" id="ARBA00023163"/>
    </source>
</evidence>
<evidence type="ECO:0000259" key="8">
    <source>
        <dbReference type="Pfam" id="PF20772"/>
    </source>
</evidence>
<feature type="domain" description="TACO1/YebC-like second and third" evidence="7">
    <location>
        <begin position="82"/>
        <end position="238"/>
    </location>
</feature>
<dbReference type="Gene3D" id="3.30.70.980">
    <property type="match status" value="2"/>
</dbReference>
<evidence type="ECO:0000313" key="10">
    <source>
        <dbReference type="Proteomes" id="UP000250918"/>
    </source>
</evidence>
<dbReference type="PANTHER" id="PTHR12532">
    <property type="entry name" value="TRANSLATIONAL ACTIVATOR OF CYTOCHROME C OXIDASE 1"/>
    <property type="match status" value="1"/>
</dbReference>
<comment type="subcellular location">
    <subcellularLocation>
        <location evidence="6">Cytoplasm</location>
    </subcellularLocation>
</comment>
<sequence length="250" mass="26880">MSGHSKWATIKRKKGKLDQERGKIFTQHIKEITVAAREGGGDPVNNARLRTAIAAAKGANMPADNIKRAILKGTGQLPGVVYEAITYEGYGPAGVAVLLEVMTDNKNRVVAEIRHILTKYGGNLGANGCVGWMFHKKGVITVDTSAANEDTVMEIAMDAGAEDISTESGSIEITTTPHDLEAVKTALEAKKIPIASAEITMVPENSVKITNENEASSMMKLFEALEDHDDVQKVYSNFDIDAKILEKLAG</sequence>
<dbReference type="PANTHER" id="PTHR12532:SF6">
    <property type="entry name" value="TRANSCRIPTIONAL REGULATORY PROTEIN YEBC-RELATED"/>
    <property type="match status" value="1"/>
</dbReference>
<organism evidence="9 10">
    <name type="scientific">candidate division GN15 bacterium</name>
    <dbReference type="NCBI Taxonomy" id="2072418"/>
    <lineage>
        <taxon>Bacteria</taxon>
        <taxon>candidate division GN15</taxon>
    </lineage>
</organism>
<evidence type="ECO:0000259" key="7">
    <source>
        <dbReference type="Pfam" id="PF01709"/>
    </source>
</evidence>
<evidence type="ECO:0000256" key="4">
    <source>
        <dbReference type="ARBA" id="ARBA00023125"/>
    </source>
</evidence>
<dbReference type="NCBIfam" id="NF001030">
    <property type="entry name" value="PRK00110.1"/>
    <property type="match status" value="1"/>
</dbReference>
<comment type="similarity">
    <text evidence="1 6">Belongs to the TACO1 family.</text>
</comment>
<protein>
    <recommendedName>
        <fullName evidence="6">Probable transcriptional regulatory protein C3F09_08745</fullName>
    </recommendedName>
</protein>
<dbReference type="InterPro" id="IPR049083">
    <property type="entry name" value="TACO1_YebC_N"/>
</dbReference>
<dbReference type="Pfam" id="PF20772">
    <property type="entry name" value="TACO1_YebC_N"/>
    <property type="match status" value="1"/>
</dbReference>
<evidence type="ECO:0000256" key="3">
    <source>
        <dbReference type="ARBA" id="ARBA00023015"/>
    </source>
</evidence>
<dbReference type="InterPro" id="IPR017856">
    <property type="entry name" value="Integrase-like_N"/>
</dbReference>
<dbReference type="HAMAP" id="MF_00693">
    <property type="entry name" value="Transcrip_reg_TACO1"/>
    <property type="match status" value="1"/>
</dbReference>
<feature type="domain" description="TACO1/YebC-like N-terminal" evidence="8">
    <location>
        <begin position="5"/>
        <end position="76"/>
    </location>
</feature>
<keyword evidence="5 6" id="KW-0804">Transcription</keyword>
<keyword evidence="2 6" id="KW-0963">Cytoplasm</keyword>
<name>A0A855WYN1_9BACT</name>
<dbReference type="NCBIfam" id="NF009044">
    <property type="entry name" value="PRK12378.1"/>
    <property type="match status" value="1"/>
</dbReference>
<keyword evidence="4 6" id="KW-0238">DNA-binding</keyword>
<dbReference type="NCBIfam" id="TIGR01033">
    <property type="entry name" value="YebC/PmpR family DNA-binding transcriptional regulator"/>
    <property type="match status" value="1"/>
</dbReference>
<evidence type="ECO:0000256" key="6">
    <source>
        <dbReference type="HAMAP-Rule" id="MF_00693"/>
    </source>
</evidence>
<evidence type="ECO:0000256" key="1">
    <source>
        <dbReference type="ARBA" id="ARBA00008724"/>
    </source>
</evidence>
<dbReference type="GO" id="GO:0006355">
    <property type="term" value="P:regulation of DNA-templated transcription"/>
    <property type="evidence" value="ECO:0007669"/>
    <property type="project" value="UniProtKB-UniRule"/>
</dbReference>
<dbReference type="FunFam" id="3.30.70.980:FF:000002">
    <property type="entry name" value="Probable transcriptional regulatory protein YebC"/>
    <property type="match status" value="1"/>
</dbReference>